<feature type="active site" description="Proton acceptor; specific for D-alanine" evidence="6">
    <location>
        <position position="45"/>
    </location>
</feature>
<dbReference type="GO" id="GO:0005829">
    <property type="term" value="C:cytosol"/>
    <property type="evidence" value="ECO:0007669"/>
    <property type="project" value="TreeGrafter"/>
</dbReference>
<evidence type="ECO:0000256" key="6">
    <source>
        <dbReference type="HAMAP-Rule" id="MF_01201"/>
    </source>
</evidence>
<dbReference type="InterPro" id="IPR000821">
    <property type="entry name" value="Ala_racemase"/>
</dbReference>
<dbReference type="CDD" id="cd00430">
    <property type="entry name" value="PLPDE_III_AR"/>
    <property type="match status" value="1"/>
</dbReference>
<evidence type="ECO:0000256" key="5">
    <source>
        <dbReference type="ARBA" id="ARBA00023235"/>
    </source>
</evidence>
<comment type="pathway">
    <text evidence="6">Amino-acid biosynthesis; D-alanine biosynthesis; D-alanine from L-alanine: step 1/1.</text>
</comment>
<feature type="domain" description="Alanine racemase C-terminal" evidence="9">
    <location>
        <begin position="236"/>
        <end position="373"/>
    </location>
</feature>
<dbReference type="InterPro" id="IPR011079">
    <property type="entry name" value="Ala_racemase_C"/>
</dbReference>
<keyword evidence="11" id="KW-1185">Reference proteome</keyword>
<feature type="modified residue" description="N6-(pyridoxal phosphate)lysine" evidence="6 7">
    <location>
        <position position="45"/>
    </location>
</feature>
<reference evidence="10 11" key="1">
    <citation type="submission" date="2018-05" db="EMBL/GenBank/DDBJ databases">
        <title>Genomic Encyclopedia of Type Strains, Phase IV (KMG-IV): sequencing the most valuable type-strain genomes for metagenomic binning, comparative biology and taxonomic classification.</title>
        <authorList>
            <person name="Goeker M."/>
        </authorList>
    </citation>
    <scope>NUCLEOTIDE SEQUENCE [LARGE SCALE GENOMIC DNA]</scope>
    <source>
        <strain evidence="10 11">DSM 16791</strain>
    </source>
</reference>
<evidence type="ECO:0000256" key="1">
    <source>
        <dbReference type="ARBA" id="ARBA00000316"/>
    </source>
</evidence>
<evidence type="ECO:0000256" key="7">
    <source>
        <dbReference type="PIRSR" id="PIRSR600821-50"/>
    </source>
</evidence>
<dbReference type="InterPro" id="IPR009006">
    <property type="entry name" value="Ala_racemase/Decarboxylase_C"/>
</dbReference>
<dbReference type="SMART" id="SM01005">
    <property type="entry name" value="Ala_racemase_C"/>
    <property type="match status" value="1"/>
</dbReference>
<accession>A0A317PH04</accession>
<dbReference type="Pfam" id="PF00842">
    <property type="entry name" value="Ala_racemase_C"/>
    <property type="match status" value="1"/>
</dbReference>
<name>A0A317PH04_9HYPH</name>
<keyword evidence="4 6" id="KW-0663">Pyridoxal phosphate</keyword>
<evidence type="ECO:0000259" key="9">
    <source>
        <dbReference type="SMART" id="SM01005"/>
    </source>
</evidence>
<comment type="caution">
    <text evidence="10">The sequence shown here is derived from an EMBL/GenBank/DDBJ whole genome shotgun (WGS) entry which is preliminary data.</text>
</comment>
<dbReference type="HAMAP" id="MF_01201">
    <property type="entry name" value="Ala_racemase"/>
    <property type="match status" value="1"/>
</dbReference>
<feature type="active site" description="Proton acceptor; specific for L-alanine" evidence="6">
    <location>
        <position position="257"/>
    </location>
</feature>
<comment type="cofactor">
    <cofactor evidence="2 6 7">
        <name>pyridoxal 5'-phosphate</name>
        <dbReference type="ChEBI" id="CHEBI:597326"/>
    </cofactor>
</comment>
<dbReference type="Gene3D" id="3.20.20.10">
    <property type="entry name" value="Alanine racemase"/>
    <property type="match status" value="1"/>
</dbReference>
<sequence>MTDRPPSLMPAAATTRLAIDLGALAANWRQMAARSGRARCGAAVKADGYGTGMIPVAGRLEREGCRDFFVADANEGAALRRALPEARIHVLNGAFDGAMALLVAHDLIPVLNSMHQVALWRSAGAGRACALHVDTGMNRLGVTPAEAAGLAADPSFRPVLVMSHFACADTPAHPLNAAQIAAFAAARAHFPQAEASLANSAGIHLGADALFDLTRPGIALYGGESVNDTPNPMAVVATLKTRVLVLREARAGDSVSYGATARLGRDSRIAVCGIGYADGFHRSGSGSGVPLRGTGLPGAHGIIAGERVPVLGRVTMDLTMFDVTDLAPGAVEPGSWIELFGPAIALDDAARAAGTIGYELLTAMGRRSAREYRD</sequence>
<evidence type="ECO:0000256" key="3">
    <source>
        <dbReference type="ARBA" id="ARBA00013089"/>
    </source>
</evidence>
<dbReference type="NCBIfam" id="TIGR00492">
    <property type="entry name" value="alr"/>
    <property type="match status" value="1"/>
</dbReference>
<comment type="catalytic activity">
    <reaction evidence="1 6">
        <text>L-alanine = D-alanine</text>
        <dbReference type="Rhea" id="RHEA:20249"/>
        <dbReference type="ChEBI" id="CHEBI:57416"/>
        <dbReference type="ChEBI" id="CHEBI:57972"/>
        <dbReference type="EC" id="5.1.1.1"/>
    </reaction>
</comment>
<evidence type="ECO:0000313" key="10">
    <source>
        <dbReference type="EMBL" id="PWV98728.1"/>
    </source>
</evidence>
<proteinExistence type="inferred from homology"/>
<dbReference type="PRINTS" id="PR00992">
    <property type="entry name" value="ALARACEMASE"/>
</dbReference>
<evidence type="ECO:0000256" key="4">
    <source>
        <dbReference type="ARBA" id="ARBA00022898"/>
    </source>
</evidence>
<dbReference type="Pfam" id="PF01168">
    <property type="entry name" value="Ala_racemase_N"/>
    <property type="match status" value="1"/>
</dbReference>
<dbReference type="EMBL" id="QGTR01000004">
    <property type="protein sequence ID" value="PWV98728.1"/>
    <property type="molecule type" value="Genomic_DNA"/>
</dbReference>
<dbReference type="PANTHER" id="PTHR30511">
    <property type="entry name" value="ALANINE RACEMASE"/>
    <property type="match status" value="1"/>
</dbReference>
<evidence type="ECO:0000313" key="11">
    <source>
        <dbReference type="Proteomes" id="UP000246352"/>
    </source>
</evidence>
<dbReference type="InterPro" id="IPR001608">
    <property type="entry name" value="Ala_racemase_N"/>
</dbReference>
<dbReference type="Proteomes" id="UP000246352">
    <property type="component" value="Unassembled WGS sequence"/>
</dbReference>
<gene>
    <name evidence="10" type="ORF">DFR52_10417</name>
</gene>
<comment type="function">
    <text evidence="6">Catalyzes the interconversion of L-alanine and D-alanine. May also act on other amino acids.</text>
</comment>
<feature type="binding site" evidence="6 8">
    <location>
        <position position="316"/>
    </location>
    <ligand>
        <name>substrate</name>
    </ligand>
</feature>
<dbReference type="GO" id="GO:0030170">
    <property type="term" value="F:pyridoxal phosphate binding"/>
    <property type="evidence" value="ECO:0007669"/>
    <property type="project" value="UniProtKB-UniRule"/>
</dbReference>
<dbReference type="EC" id="5.1.1.1" evidence="3 6"/>
<dbReference type="UniPathway" id="UPA00042">
    <property type="reaction ID" value="UER00497"/>
</dbReference>
<protein>
    <recommendedName>
        <fullName evidence="3 6">Alanine racemase</fullName>
        <ecNumber evidence="3 6">5.1.1.1</ecNumber>
    </recommendedName>
</protein>
<keyword evidence="5 6" id="KW-0413">Isomerase</keyword>
<dbReference type="GO" id="GO:0008784">
    <property type="term" value="F:alanine racemase activity"/>
    <property type="evidence" value="ECO:0007669"/>
    <property type="project" value="UniProtKB-UniRule"/>
</dbReference>
<dbReference type="SUPFAM" id="SSF51419">
    <property type="entry name" value="PLP-binding barrel"/>
    <property type="match status" value="1"/>
</dbReference>
<evidence type="ECO:0000256" key="8">
    <source>
        <dbReference type="PIRSR" id="PIRSR600821-52"/>
    </source>
</evidence>
<organism evidence="10 11">
    <name type="scientific">Hoeflea marina</name>
    <dbReference type="NCBI Taxonomy" id="274592"/>
    <lineage>
        <taxon>Bacteria</taxon>
        <taxon>Pseudomonadati</taxon>
        <taxon>Pseudomonadota</taxon>
        <taxon>Alphaproteobacteria</taxon>
        <taxon>Hyphomicrobiales</taxon>
        <taxon>Rhizobiaceae</taxon>
        <taxon>Hoeflea</taxon>
    </lineage>
</organism>
<feature type="binding site" evidence="6 8">
    <location>
        <position position="139"/>
    </location>
    <ligand>
        <name>substrate</name>
    </ligand>
</feature>
<dbReference type="Gene3D" id="2.40.37.10">
    <property type="entry name" value="Lyase, Ornithine Decarboxylase, Chain A, domain 1"/>
    <property type="match status" value="1"/>
</dbReference>
<dbReference type="PANTHER" id="PTHR30511:SF0">
    <property type="entry name" value="ALANINE RACEMASE, CATABOLIC-RELATED"/>
    <property type="match status" value="1"/>
</dbReference>
<dbReference type="InterPro" id="IPR029066">
    <property type="entry name" value="PLP-binding_barrel"/>
</dbReference>
<dbReference type="GO" id="GO:0030632">
    <property type="term" value="P:D-alanine biosynthetic process"/>
    <property type="evidence" value="ECO:0007669"/>
    <property type="project" value="UniProtKB-UniRule"/>
</dbReference>
<evidence type="ECO:0000256" key="2">
    <source>
        <dbReference type="ARBA" id="ARBA00001933"/>
    </source>
</evidence>
<dbReference type="AlphaFoldDB" id="A0A317PH04"/>
<comment type="similarity">
    <text evidence="6">Belongs to the alanine racemase family.</text>
</comment>
<dbReference type="SUPFAM" id="SSF50621">
    <property type="entry name" value="Alanine racemase C-terminal domain-like"/>
    <property type="match status" value="1"/>
</dbReference>